<name>A0A101NJV3_9ACTN</name>
<dbReference type="PANTHER" id="PTHR43747">
    <property type="entry name" value="FAD-BINDING PROTEIN"/>
    <property type="match status" value="1"/>
</dbReference>
<dbReference type="Gene3D" id="3.30.9.100">
    <property type="match status" value="1"/>
</dbReference>
<organism evidence="2 3">
    <name type="scientific">Streptomyces yokosukanensis</name>
    <dbReference type="NCBI Taxonomy" id="67386"/>
    <lineage>
        <taxon>Bacteria</taxon>
        <taxon>Bacillati</taxon>
        <taxon>Actinomycetota</taxon>
        <taxon>Actinomycetes</taxon>
        <taxon>Kitasatosporales</taxon>
        <taxon>Streptomycetaceae</taxon>
        <taxon>Streptomyces</taxon>
    </lineage>
</organism>
<dbReference type="OrthoDB" id="103324at2"/>
<comment type="similarity">
    <text evidence="1">Belongs to the flavin-dependent halogenase family. Bacterial tryptophan halogenase subfamily.</text>
</comment>
<proteinExistence type="inferred from homology"/>
<dbReference type="InterPro" id="IPR036188">
    <property type="entry name" value="FAD/NAD-bd_sf"/>
</dbReference>
<comment type="caution">
    <text evidence="2">The sequence shown here is derived from an EMBL/GenBank/DDBJ whole genome shotgun (WGS) entry which is preliminary data.</text>
</comment>
<dbReference type="PRINTS" id="PR00420">
    <property type="entry name" value="RNGMNOXGNASE"/>
</dbReference>
<keyword evidence="3" id="KW-1185">Reference proteome</keyword>
<dbReference type="RefSeq" id="WP_067136979.1">
    <property type="nucleotide sequence ID" value="NZ_JBFACD010000097.1"/>
</dbReference>
<reference evidence="2 3" key="1">
    <citation type="submission" date="2015-10" db="EMBL/GenBank/DDBJ databases">
        <title>Draft genome sequence of Streptomyces yokosukanensis DSM 40224, type strain for the species Streptomyces yokosukanensis.</title>
        <authorList>
            <person name="Ruckert C."/>
            <person name="Winkler A."/>
            <person name="Kalinowski J."/>
            <person name="Kampfer P."/>
            <person name="Glaeser S."/>
        </authorList>
    </citation>
    <scope>NUCLEOTIDE SEQUENCE [LARGE SCALE GENOMIC DNA]</scope>
    <source>
        <strain evidence="2 3">DSM 40224</strain>
    </source>
</reference>
<dbReference type="EMBL" id="LMWN01000121">
    <property type="protein sequence ID" value="KUM94540.1"/>
    <property type="molecule type" value="Genomic_DNA"/>
</dbReference>
<gene>
    <name evidence="2" type="ORF">AQI95_43495</name>
</gene>
<dbReference type="Pfam" id="PF04820">
    <property type="entry name" value="Trp_halogenase"/>
    <property type="match status" value="2"/>
</dbReference>
<dbReference type="STRING" id="67386.AQI95_43495"/>
<evidence type="ECO:0000313" key="2">
    <source>
        <dbReference type="EMBL" id="KUM94540.1"/>
    </source>
</evidence>
<evidence type="ECO:0000313" key="3">
    <source>
        <dbReference type="Proteomes" id="UP000053127"/>
    </source>
</evidence>
<dbReference type="Gene3D" id="3.50.50.60">
    <property type="entry name" value="FAD/NAD(P)-binding domain"/>
    <property type="match status" value="1"/>
</dbReference>
<evidence type="ECO:0000256" key="1">
    <source>
        <dbReference type="ARBA" id="ARBA00038396"/>
    </source>
</evidence>
<dbReference type="InterPro" id="IPR006905">
    <property type="entry name" value="Flavin_halogenase"/>
</dbReference>
<dbReference type="AlphaFoldDB" id="A0A101NJV3"/>
<sequence>MQVEDDHEFDVVVVGGGPGGSTVSTLVAMQGYRVLLLEKEEFPRYQIGESLLPSTVHGICRLLGVSEELEKAAFMPKRGGTFRWGSSPEPWTFSFSVSATFSGPTSLAYQVERMKFDQILLDNARDKGVEVREKSSVVDVIEEDGRVCGVLYSDVDGVRHEVRSRFVVDASGNKSRIQSRIGGTRHYSDFFQNIALFGYFEGGKRLPAPNSGNILCAAFNSGWFWYIPLTDELTSVGAVLRREALERVQGDREKALMGLIEECPLIAEYLSEARRVESGPYGEVRVRKDYSYCQDTFWRPGMVLVGDAACFIDPVFSSGVHLATYSGLLAARSINSSLSGDFEEKKCFEEYEARYRNEYSLFHDFLVAFYDMHQDEDSYFWTAKKVMNSSAPGLESFVELVGGGASHEGGLVNAASYTEQRESTFREFSELVDRPAGESGTDRDLFDSMLVQSVLEEGAKIQVHAALGEAVDDEGPMREGGLVPSADGMRWADFGY</sequence>
<dbReference type="GO" id="GO:0004497">
    <property type="term" value="F:monooxygenase activity"/>
    <property type="evidence" value="ECO:0007669"/>
    <property type="project" value="InterPro"/>
</dbReference>
<protein>
    <submittedName>
        <fullName evidence="2">Tryptophan halogenase</fullName>
    </submittedName>
</protein>
<dbReference type="Proteomes" id="UP000053127">
    <property type="component" value="Unassembled WGS sequence"/>
</dbReference>
<accession>A0A101NJV3</accession>
<dbReference type="InterPro" id="IPR050816">
    <property type="entry name" value="Flavin-dep_Halogenase_NPB"/>
</dbReference>
<dbReference type="PANTHER" id="PTHR43747:SF1">
    <property type="entry name" value="SLR1998 PROTEIN"/>
    <property type="match status" value="1"/>
</dbReference>
<dbReference type="SUPFAM" id="SSF51905">
    <property type="entry name" value="FAD/NAD(P)-binding domain"/>
    <property type="match status" value="1"/>
</dbReference>